<dbReference type="EMBL" id="JADJOT010000004">
    <property type="protein sequence ID" value="MBK7953401.1"/>
    <property type="molecule type" value="Genomic_DNA"/>
</dbReference>
<dbReference type="AlphaFoldDB" id="A0A935T832"/>
<protein>
    <submittedName>
        <fullName evidence="2">Type II toxin-antitoxin system MqsA family antitoxin</fullName>
    </submittedName>
</protein>
<dbReference type="Pfam" id="PF15731">
    <property type="entry name" value="MqsA_antitoxin"/>
    <property type="match status" value="1"/>
</dbReference>
<dbReference type="Gene3D" id="3.10.20.860">
    <property type="match status" value="1"/>
</dbReference>
<dbReference type="NCBIfam" id="TIGR03830">
    <property type="entry name" value="CxxCG_CxxCG_HTH"/>
    <property type="match status" value="1"/>
</dbReference>
<dbReference type="PROSITE" id="PS50943">
    <property type="entry name" value="HTH_CROC1"/>
    <property type="match status" value="1"/>
</dbReference>
<dbReference type="Gene3D" id="1.10.260.40">
    <property type="entry name" value="lambda repressor-like DNA-binding domains"/>
    <property type="match status" value="1"/>
</dbReference>
<dbReference type="InterPro" id="IPR001387">
    <property type="entry name" value="Cro/C1-type_HTH"/>
</dbReference>
<dbReference type="InterPro" id="IPR032758">
    <property type="entry name" value="MqsA/HigA-2"/>
</dbReference>
<evidence type="ECO:0000259" key="1">
    <source>
        <dbReference type="PROSITE" id="PS50943"/>
    </source>
</evidence>
<dbReference type="InterPro" id="IPR022452">
    <property type="entry name" value="MqsA"/>
</dbReference>
<sequence>MEDKTLCPLCGEGHMTPRTESMQTEYRDKLGAVTLRYAECDACGSEITGDADGRANKRVVLAFRKSVDGLLAGAEIRALREKFGITQEQAARLFGGGPKAFSKYEADDVAPSEAMNTLLCLVRRSEDAFWELLALKEMTAELPARRVAKHRTMDVPVIRIELTIRHEVAPDMLPAHTIPYRVPLDTMNMVKH</sequence>
<organism evidence="2 3">
    <name type="scientific">Candidatus Accumulibacter affinis</name>
    <dbReference type="NCBI Taxonomy" id="2954384"/>
    <lineage>
        <taxon>Bacteria</taxon>
        <taxon>Pseudomonadati</taxon>
        <taxon>Pseudomonadota</taxon>
        <taxon>Betaproteobacteria</taxon>
        <taxon>Candidatus Accumulibacter</taxon>
    </lineage>
</organism>
<evidence type="ECO:0000313" key="2">
    <source>
        <dbReference type="EMBL" id="MBK7953401.1"/>
    </source>
</evidence>
<evidence type="ECO:0000313" key="3">
    <source>
        <dbReference type="Proteomes" id="UP000706151"/>
    </source>
</evidence>
<comment type="caution">
    <text evidence="2">The sequence shown here is derived from an EMBL/GenBank/DDBJ whole genome shotgun (WGS) entry which is preliminary data.</text>
</comment>
<dbReference type="SUPFAM" id="SSF47413">
    <property type="entry name" value="lambda repressor-like DNA-binding domains"/>
    <property type="match status" value="1"/>
</dbReference>
<dbReference type="GO" id="GO:0003677">
    <property type="term" value="F:DNA binding"/>
    <property type="evidence" value="ECO:0007669"/>
    <property type="project" value="InterPro"/>
</dbReference>
<dbReference type="InterPro" id="IPR010982">
    <property type="entry name" value="Lambda_DNA-bd_dom_sf"/>
</dbReference>
<reference evidence="2 3" key="1">
    <citation type="submission" date="2020-10" db="EMBL/GenBank/DDBJ databases">
        <title>Connecting structure to function with the recovery of over 1000 high-quality activated sludge metagenome-assembled genomes encoding full-length rRNA genes using long-read sequencing.</title>
        <authorList>
            <person name="Singleton C.M."/>
            <person name="Petriglieri F."/>
            <person name="Kristensen J.M."/>
            <person name="Kirkegaard R.H."/>
            <person name="Michaelsen T.Y."/>
            <person name="Andersen M.H."/>
            <person name="Karst S.M."/>
            <person name="Dueholm M.S."/>
            <person name="Nielsen P.H."/>
            <person name="Albertsen M."/>
        </authorList>
    </citation>
    <scope>NUCLEOTIDE SEQUENCE [LARGE SCALE GENOMIC DNA]</scope>
    <source>
        <strain evidence="2">Fred_18-Q3-R57-64_BAT3C.720</strain>
    </source>
</reference>
<gene>
    <name evidence="2" type="ORF">IPK02_05185</name>
</gene>
<accession>A0A935T832</accession>
<feature type="domain" description="HTH cro/C1-type" evidence="1">
    <location>
        <begin position="76"/>
        <end position="112"/>
    </location>
</feature>
<dbReference type="CDD" id="cd00093">
    <property type="entry name" value="HTH_XRE"/>
    <property type="match status" value="1"/>
</dbReference>
<proteinExistence type="predicted"/>
<name>A0A935T832_9PROT</name>
<dbReference type="NCBIfam" id="TIGR03831">
    <property type="entry name" value="YgiT_finger"/>
    <property type="match status" value="1"/>
</dbReference>
<dbReference type="InterPro" id="IPR022453">
    <property type="entry name" value="Znf_MqsA-type"/>
</dbReference>
<dbReference type="Proteomes" id="UP000706151">
    <property type="component" value="Unassembled WGS sequence"/>
</dbReference>